<organism evidence="1">
    <name type="scientific">mine drainage metagenome</name>
    <dbReference type="NCBI Taxonomy" id="410659"/>
    <lineage>
        <taxon>unclassified sequences</taxon>
        <taxon>metagenomes</taxon>
        <taxon>ecological metagenomes</taxon>
    </lineage>
</organism>
<sequence>MRRTILAVLLLWGGVAWAEPVPSGLAFLGWGRLVEDGAGGLRTDAGAAVTLAGVRPLPPPPSWQGVGLRLYAAGPPDRWERQPVYAADAQGRWLQAEWLRQGLAHLDPAPVPGLERLRAAEDAARADRRGLWAGAAMVAHGPDQAVAWPRRYQIIEGRVMGISLPRGAVGLLLGDVKGQGLMVRIDRRLRRRFSGDPALLRGRMIRVRGPVRGGGRAEMDLADPAQLELLDGPWPARMKRHRHAAESQQESP</sequence>
<dbReference type="SUPFAM" id="SSF50199">
    <property type="entry name" value="Staphylococcal nuclease"/>
    <property type="match status" value="1"/>
</dbReference>
<evidence type="ECO:0008006" key="2">
    <source>
        <dbReference type="Google" id="ProtNLM"/>
    </source>
</evidence>
<dbReference type="EMBL" id="MLJW01000091">
    <property type="protein sequence ID" value="OIR00823.1"/>
    <property type="molecule type" value="Genomic_DNA"/>
</dbReference>
<accession>A0A1J5RY01</accession>
<reference evidence="1" key="1">
    <citation type="submission" date="2016-10" db="EMBL/GenBank/DDBJ databases">
        <title>Sequence of Gallionella enrichment culture.</title>
        <authorList>
            <person name="Poehlein A."/>
            <person name="Muehling M."/>
            <person name="Daniel R."/>
        </authorList>
    </citation>
    <scope>NUCLEOTIDE SEQUENCE</scope>
</reference>
<dbReference type="InterPro" id="IPR035437">
    <property type="entry name" value="SNase_OB-fold_sf"/>
</dbReference>
<name>A0A1J5RY01_9ZZZZ</name>
<gene>
    <name evidence="1" type="ORF">GALL_171600</name>
</gene>
<dbReference type="AlphaFoldDB" id="A0A1J5RY01"/>
<dbReference type="Gene3D" id="2.40.50.90">
    <property type="match status" value="1"/>
</dbReference>
<protein>
    <recommendedName>
        <fullName evidence="2">TNase-like domain-containing protein</fullName>
    </recommendedName>
</protein>
<comment type="caution">
    <text evidence="1">The sequence shown here is derived from an EMBL/GenBank/DDBJ whole genome shotgun (WGS) entry which is preliminary data.</text>
</comment>
<proteinExistence type="predicted"/>
<evidence type="ECO:0000313" key="1">
    <source>
        <dbReference type="EMBL" id="OIR00823.1"/>
    </source>
</evidence>